<dbReference type="GO" id="GO:0004824">
    <property type="term" value="F:lysine-tRNA ligase activity"/>
    <property type="evidence" value="ECO:0007669"/>
    <property type="project" value="InterPro"/>
</dbReference>
<organism evidence="5 6">
    <name type="scientific">Candidatus Magasanikbacteria bacterium RIFCSPHIGHO2_02_FULL_51_14</name>
    <dbReference type="NCBI Taxonomy" id="1798683"/>
    <lineage>
        <taxon>Bacteria</taxon>
        <taxon>Candidatus Magasanikiibacteriota</taxon>
    </lineage>
</organism>
<dbReference type="Pfam" id="PF00152">
    <property type="entry name" value="tRNA-synt_2"/>
    <property type="match status" value="1"/>
</dbReference>
<accession>A0A1F6MQV2</accession>
<evidence type="ECO:0000313" key="5">
    <source>
        <dbReference type="EMBL" id="OGH74055.1"/>
    </source>
</evidence>
<evidence type="ECO:0000256" key="2">
    <source>
        <dbReference type="ARBA" id="ARBA00022741"/>
    </source>
</evidence>
<sequence length="318" mass="37413">MREFFWSQDFMEVETPAIVRLPGQEPHLSPMKIVLHNERGEKFQGYLHTSPEYTMKKMLAAGFDRIFSLCKVFRDRESFGGLHNPEFTMVEWYRPNEDFWKLMDDVEHLIHRLVRKSSKIQDTRYKQFPITELPNYQITKIHMRDVWREYADVNLDDHLDQPSLLSLCKQKGCGARDDEPYEDLFYRIFLNEIEPKLETKNPLIIHHYPAQMAALAKLSDDDPRYAERFELYWKGMELANAFTELTDPEEQRRRLESERERRRSLGKDVFDIDEEFLDAVARMPPSAGIALGVDRLVMALAGCETIEDVIALSAAQLF</sequence>
<comment type="caution">
    <text evidence="5">The sequence shown here is derived from an EMBL/GenBank/DDBJ whole genome shotgun (WGS) entry which is preliminary data.</text>
</comment>
<keyword evidence="3" id="KW-0067">ATP-binding</keyword>
<dbReference type="InterPro" id="IPR018149">
    <property type="entry name" value="Lys-tRNA-synth_II_C"/>
</dbReference>
<dbReference type="PROSITE" id="PS50862">
    <property type="entry name" value="AA_TRNA_LIGASE_II"/>
    <property type="match status" value="1"/>
</dbReference>
<evidence type="ECO:0000256" key="3">
    <source>
        <dbReference type="ARBA" id="ARBA00022840"/>
    </source>
</evidence>
<feature type="domain" description="Aminoacyl-transfer RNA synthetases class-II family profile" evidence="4">
    <location>
        <begin position="1"/>
        <end position="314"/>
    </location>
</feature>
<evidence type="ECO:0000256" key="1">
    <source>
        <dbReference type="ARBA" id="ARBA00022598"/>
    </source>
</evidence>
<dbReference type="EMBL" id="MFQE01000003">
    <property type="protein sequence ID" value="OGH74055.1"/>
    <property type="molecule type" value="Genomic_DNA"/>
</dbReference>
<reference evidence="5 6" key="1">
    <citation type="journal article" date="2016" name="Nat. Commun.">
        <title>Thousands of microbial genomes shed light on interconnected biogeochemical processes in an aquifer system.</title>
        <authorList>
            <person name="Anantharaman K."/>
            <person name="Brown C.T."/>
            <person name="Hug L.A."/>
            <person name="Sharon I."/>
            <person name="Castelle C.J."/>
            <person name="Probst A.J."/>
            <person name="Thomas B.C."/>
            <person name="Singh A."/>
            <person name="Wilkins M.J."/>
            <person name="Karaoz U."/>
            <person name="Brodie E.L."/>
            <person name="Williams K.H."/>
            <person name="Hubbard S.S."/>
            <person name="Banfield J.F."/>
        </authorList>
    </citation>
    <scope>NUCLEOTIDE SEQUENCE [LARGE SCALE GENOMIC DNA]</scope>
</reference>
<dbReference type="Proteomes" id="UP000177457">
    <property type="component" value="Unassembled WGS sequence"/>
</dbReference>
<evidence type="ECO:0000313" key="6">
    <source>
        <dbReference type="Proteomes" id="UP000177457"/>
    </source>
</evidence>
<dbReference type="PANTHER" id="PTHR42918:SF6">
    <property type="entry name" value="ELONGATION FACTOR P--(R)-BETA-LYSINE LIGASE"/>
    <property type="match status" value="1"/>
</dbReference>
<dbReference type="GO" id="GO:0005524">
    <property type="term" value="F:ATP binding"/>
    <property type="evidence" value="ECO:0007669"/>
    <property type="project" value="UniProtKB-KW"/>
</dbReference>
<dbReference type="PRINTS" id="PR00982">
    <property type="entry name" value="TRNASYNTHLYS"/>
</dbReference>
<dbReference type="InterPro" id="IPR045864">
    <property type="entry name" value="aa-tRNA-synth_II/BPL/LPL"/>
</dbReference>
<dbReference type="NCBIfam" id="TIGR00462">
    <property type="entry name" value="genX"/>
    <property type="match status" value="1"/>
</dbReference>
<dbReference type="Gene3D" id="3.30.930.10">
    <property type="entry name" value="Bira Bifunctional Protein, Domain 2"/>
    <property type="match status" value="1"/>
</dbReference>
<dbReference type="GO" id="GO:0005829">
    <property type="term" value="C:cytosol"/>
    <property type="evidence" value="ECO:0007669"/>
    <property type="project" value="TreeGrafter"/>
</dbReference>
<evidence type="ECO:0000259" key="4">
    <source>
        <dbReference type="PROSITE" id="PS50862"/>
    </source>
</evidence>
<dbReference type="GO" id="GO:0000049">
    <property type="term" value="F:tRNA binding"/>
    <property type="evidence" value="ECO:0007669"/>
    <property type="project" value="TreeGrafter"/>
</dbReference>
<dbReference type="NCBIfam" id="NF006828">
    <property type="entry name" value="PRK09350.1"/>
    <property type="match status" value="1"/>
</dbReference>
<dbReference type="GO" id="GO:0006430">
    <property type="term" value="P:lysyl-tRNA aminoacylation"/>
    <property type="evidence" value="ECO:0007669"/>
    <property type="project" value="InterPro"/>
</dbReference>
<dbReference type="InterPro" id="IPR004364">
    <property type="entry name" value="Aa-tRNA-synt_II"/>
</dbReference>
<dbReference type="STRING" id="1798683.A3C90_03045"/>
<keyword evidence="1" id="KW-0436">Ligase</keyword>
<keyword evidence="2" id="KW-0547">Nucleotide-binding</keyword>
<name>A0A1F6MQV2_9BACT</name>
<proteinExistence type="predicted"/>
<dbReference type="InterPro" id="IPR004525">
    <property type="entry name" value="EpmA"/>
</dbReference>
<dbReference type="AlphaFoldDB" id="A0A1F6MQV2"/>
<dbReference type="PANTHER" id="PTHR42918">
    <property type="entry name" value="LYSYL-TRNA SYNTHETASE"/>
    <property type="match status" value="1"/>
</dbReference>
<gene>
    <name evidence="5" type="ORF">A3C90_03045</name>
</gene>
<dbReference type="SUPFAM" id="SSF55681">
    <property type="entry name" value="Class II aaRS and biotin synthetases"/>
    <property type="match status" value="1"/>
</dbReference>
<protein>
    <submittedName>
        <fullName evidence="5">EF-P lysine aminoacylase GenX</fullName>
    </submittedName>
</protein>
<dbReference type="InterPro" id="IPR006195">
    <property type="entry name" value="aa-tRNA-synth_II"/>
</dbReference>